<dbReference type="SUPFAM" id="SSF52096">
    <property type="entry name" value="ClpP/crotonase"/>
    <property type="match status" value="1"/>
</dbReference>
<keyword evidence="9" id="KW-1185">Reference proteome</keyword>
<feature type="signal peptide" evidence="6">
    <location>
        <begin position="1"/>
        <end position="34"/>
    </location>
</feature>
<evidence type="ECO:0000256" key="4">
    <source>
        <dbReference type="ARBA" id="ARBA00022825"/>
    </source>
</evidence>
<dbReference type="CDD" id="cd07560">
    <property type="entry name" value="Peptidase_S41_CPP"/>
    <property type="match status" value="1"/>
</dbReference>
<comment type="caution">
    <text evidence="8">The sequence shown here is derived from an EMBL/GenBank/DDBJ whole genome shotgun (WGS) entry which is preliminary data.</text>
</comment>
<reference evidence="9" key="1">
    <citation type="journal article" date="2019" name="Int. J. Syst. Evol. Microbiol.">
        <title>The Global Catalogue of Microorganisms (GCM) 10K type strain sequencing project: providing services to taxonomists for standard genome sequencing and annotation.</title>
        <authorList>
            <consortium name="The Broad Institute Genomics Platform"/>
            <consortium name="The Broad Institute Genome Sequencing Center for Infectious Disease"/>
            <person name="Wu L."/>
            <person name="Ma J."/>
        </authorList>
    </citation>
    <scope>NUCLEOTIDE SEQUENCE [LARGE SCALE GENOMIC DNA]</scope>
    <source>
        <strain evidence="9">KCTC 42730</strain>
    </source>
</reference>
<keyword evidence="4 5" id="KW-0720">Serine protease</keyword>
<organism evidence="8 9">
    <name type="scientific">Pseudoalteromonas fenneropenaei</name>
    <dbReference type="NCBI Taxonomy" id="1737459"/>
    <lineage>
        <taxon>Bacteria</taxon>
        <taxon>Pseudomonadati</taxon>
        <taxon>Pseudomonadota</taxon>
        <taxon>Gammaproteobacteria</taxon>
        <taxon>Alteromonadales</taxon>
        <taxon>Pseudoalteromonadaceae</taxon>
        <taxon>Pseudoalteromonas</taxon>
    </lineage>
</organism>
<keyword evidence="6" id="KW-0732">Signal</keyword>
<keyword evidence="3 5" id="KW-0378">Hydrolase</keyword>
<dbReference type="SMART" id="SM00245">
    <property type="entry name" value="TSPc"/>
    <property type="match status" value="1"/>
</dbReference>
<dbReference type="InterPro" id="IPR005151">
    <property type="entry name" value="Tail-specific_protease"/>
</dbReference>
<dbReference type="SUPFAM" id="SSF50156">
    <property type="entry name" value="PDZ domain-like"/>
    <property type="match status" value="1"/>
</dbReference>
<dbReference type="PANTHER" id="PTHR32060:SF30">
    <property type="entry name" value="CARBOXY-TERMINAL PROCESSING PROTEASE CTPA"/>
    <property type="match status" value="1"/>
</dbReference>
<sequence>MIYKFDNFETPTHYRSWLLALFFVLFCLFSPSLAASPAKQLNDEQTNEILFHIHAYYVDDLPLSDLSKSGLDELFAKLDPYSKYLNESELEAVFSAASGHYTGLGIEVEEQPQGLIIINTLQGSPAALSGLQAGDKLIAIDGRNIAKESLQNVSALLRAAKLATIKLTVERQLQQITLALQRQAINIDSVTGRLLGNGIGYLAISSFNNHSYHDVARLISMQQSEYGGALRGLIIDLRDNPGGTLSSAVAIADLFLNSGTIVTTKGRFFDANQAFTAQRGDILNGAPIAIMINGNSASAAEILAGALQDNRRALIMGTTSYGKGSVQSLIPIGDGNTALKLTTARYYTPSGQSIDGIGIKPDVLLEQEVLSQLSKAVIMNLALPDTTVEMASMLAKLDPLILSKQ</sequence>
<dbReference type="CDD" id="cd06782">
    <property type="entry name" value="cpPDZ_CPP-like"/>
    <property type="match status" value="1"/>
</dbReference>
<evidence type="ECO:0000256" key="3">
    <source>
        <dbReference type="ARBA" id="ARBA00022801"/>
    </source>
</evidence>
<evidence type="ECO:0000313" key="8">
    <source>
        <dbReference type="EMBL" id="MFC3032007.1"/>
    </source>
</evidence>
<dbReference type="EMBL" id="JBHRSD010000010">
    <property type="protein sequence ID" value="MFC3032007.1"/>
    <property type="molecule type" value="Genomic_DNA"/>
</dbReference>
<dbReference type="PANTHER" id="PTHR32060">
    <property type="entry name" value="TAIL-SPECIFIC PROTEASE"/>
    <property type="match status" value="1"/>
</dbReference>
<evidence type="ECO:0000256" key="1">
    <source>
        <dbReference type="ARBA" id="ARBA00009179"/>
    </source>
</evidence>
<evidence type="ECO:0000256" key="5">
    <source>
        <dbReference type="RuleBase" id="RU004404"/>
    </source>
</evidence>
<dbReference type="Proteomes" id="UP001595453">
    <property type="component" value="Unassembled WGS sequence"/>
</dbReference>
<evidence type="ECO:0000259" key="7">
    <source>
        <dbReference type="PROSITE" id="PS50106"/>
    </source>
</evidence>
<dbReference type="Pfam" id="PF03572">
    <property type="entry name" value="Peptidase_S41"/>
    <property type="match status" value="1"/>
</dbReference>
<dbReference type="NCBIfam" id="TIGR00225">
    <property type="entry name" value="prc"/>
    <property type="match status" value="1"/>
</dbReference>
<evidence type="ECO:0000256" key="6">
    <source>
        <dbReference type="SAM" id="SignalP"/>
    </source>
</evidence>
<dbReference type="PROSITE" id="PS50106">
    <property type="entry name" value="PDZ"/>
    <property type="match status" value="1"/>
</dbReference>
<protein>
    <submittedName>
        <fullName evidence="8">S41 family peptidase</fullName>
    </submittedName>
</protein>
<feature type="domain" description="PDZ" evidence="7">
    <location>
        <begin position="90"/>
        <end position="160"/>
    </location>
</feature>
<dbReference type="Gene3D" id="2.30.42.10">
    <property type="match status" value="1"/>
</dbReference>
<dbReference type="InterPro" id="IPR001478">
    <property type="entry name" value="PDZ"/>
</dbReference>
<dbReference type="Gene3D" id="3.30.750.44">
    <property type="match status" value="1"/>
</dbReference>
<dbReference type="InterPro" id="IPR041489">
    <property type="entry name" value="PDZ_6"/>
</dbReference>
<dbReference type="SMART" id="SM00228">
    <property type="entry name" value="PDZ"/>
    <property type="match status" value="1"/>
</dbReference>
<feature type="chain" id="PRO_5047184585" evidence="6">
    <location>
        <begin position="35"/>
        <end position="405"/>
    </location>
</feature>
<comment type="similarity">
    <text evidence="1 5">Belongs to the peptidase S41A family.</text>
</comment>
<evidence type="ECO:0000256" key="2">
    <source>
        <dbReference type="ARBA" id="ARBA00022670"/>
    </source>
</evidence>
<dbReference type="RefSeq" id="WP_377121809.1">
    <property type="nucleotide sequence ID" value="NZ_JBHRSD010000010.1"/>
</dbReference>
<name>A0ABV7CHD8_9GAMM</name>
<dbReference type="Gene3D" id="3.90.226.10">
    <property type="entry name" value="2-enoyl-CoA Hydratase, Chain A, domain 1"/>
    <property type="match status" value="1"/>
</dbReference>
<dbReference type="InterPro" id="IPR004447">
    <property type="entry name" value="Peptidase_S41A"/>
</dbReference>
<gene>
    <name evidence="8" type="ORF">ACFOEE_05710</name>
</gene>
<evidence type="ECO:0000313" key="9">
    <source>
        <dbReference type="Proteomes" id="UP001595453"/>
    </source>
</evidence>
<dbReference type="InterPro" id="IPR029045">
    <property type="entry name" value="ClpP/crotonase-like_dom_sf"/>
</dbReference>
<accession>A0ABV7CHD8</accession>
<keyword evidence="2 5" id="KW-0645">Protease</keyword>
<proteinExistence type="inferred from homology"/>
<dbReference type="Pfam" id="PF17820">
    <property type="entry name" value="PDZ_6"/>
    <property type="match status" value="1"/>
</dbReference>
<dbReference type="InterPro" id="IPR036034">
    <property type="entry name" value="PDZ_sf"/>
</dbReference>